<dbReference type="InterPro" id="IPR021133">
    <property type="entry name" value="HEAT_type_2"/>
</dbReference>
<dbReference type="eggNOG" id="KOG4653">
    <property type="taxonomic scope" value="Eukaryota"/>
</dbReference>
<protein>
    <recommendedName>
        <fullName evidence="8">RNA polymerase II assembly factor Rtp1 C-terminal domain-containing protein</fullName>
    </recommendedName>
</protein>
<accession>A0A177WWL3</accession>
<proteinExistence type="inferred from homology"/>
<dbReference type="InterPro" id="IPR019414">
    <property type="entry name" value="Rtp1_C2"/>
</dbReference>
<feature type="repeat" description="HEAT" evidence="2">
    <location>
        <begin position="869"/>
        <end position="904"/>
    </location>
</feature>
<dbReference type="Proteomes" id="UP000077115">
    <property type="component" value="Unassembled WGS sequence"/>
</dbReference>
<dbReference type="PROSITE" id="PS50077">
    <property type="entry name" value="HEAT_REPEAT"/>
    <property type="match status" value="1"/>
</dbReference>
<dbReference type="EMBL" id="DS022312">
    <property type="protein sequence ID" value="OAJ44458.1"/>
    <property type="molecule type" value="Genomic_DNA"/>
</dbReference>
<sequence length="990" mass="109282">MSSAELNAIDTTNDEINSSHCLKKDTSAHIHNPISSMSCHLDLRTCLNDVAILAGSSHALLPVSKTAKPKSFAETLALRLNQVSNPKSKQLDCFETLDFTLTTLSKPEPAAQAECNLNLVKARYVRSCLNSLEAVDLALKNDSKESIDGVKDRSAIETLMPIIICWGIVPSLDSYSSKMIQLGFKLPQGPNAAEAASPINPLDTFLFGECLATMVRILLSERASYLVDLLRRKYLAAALLCAIAIQTETISTHHSSDQCLESNSGFAASALDIKTTKACMDSTDCKEFTNSCFSRLGIRLCMDALLSLLARLPNYPPCPAWLRSTVSAYLSLLIMKNNGVQALITLLLPMEANSDMSSTPTISQLEHVTRLLLTPPTGISKQVYFVNLSKQLCDLITAEDTGSKTSAITASFTISRFVIKSPSLGTKLFINPIVEPLMRFFYKNNSAKGTIISTSLDLEASIRSLERLISGCEPSHSLAKTLEKVIPILYYMYEKAAASKLAIQSTIAQILDTYFKLSDTKDVTQTLYDICICPANKIVATISHSDHGGIEFTAFQKENFDDGTGQALLIDPEFFCMFISKLDNSVAVGELFLLFLQGSLIAKKSDTLLIDEMNTSLTSKVSMSSADFAHMQHAAMIIAMMNTFGDKLLHNTSQILKFIKNTLLESDVDGISLALTLLKEIFTSNSVETDLETKQTISEIKIIIHTLTLHENEAIQRMTQDVRTTIFAHSDSLKSDTSEQDATLRKQSQDFKHALKELADPLLPIRAHGMAIMRQLVLDRAPVSKEHLDSIITIFLDMLEDQDSFIYLNAVKGLSTLTDVYASETLLLISKRYTDKSLFDMDYRLRIGEALMQTIQRSGQVFPKHASVILPAVLVVMRDTEKEMRASALSLMSRIAETAPLSLIPFIEQITDYVVTALQLEKEAEARRGSVVVIISLVRALGHSTIQVLSMKLVQKLRRQLQYSNESDSDSLTRQHAQLALEDFAAILPF</sequence>
<dbReference type="Pfam" id="PF23565">
    <property type="entry name" value="ARM_TANGO6"/>
    <property type="match status" value="1"/>
</dbReference>
<dbReference type="OrthoDB" id="39591at2759"/>
<evidence type="ECO:0000313" key="7">
    <source>
        <dbReference type="Proteomes" id="UP000077115"/>
    </source>
</evidence>
<dbReference type="InterPro" id="IPR039600">
    <property type="entry name" value="TANGO6/Rtp1"/>
</dbReference>
<feature type="domain" description="RNA polymerase II assembly factor Rtp1 C-terminal" evidence="3">
    <location>
        <begin position="955"/>
        <end position="983"/>
    </location>
</feature>
<dbReference type="Pfam" id="PF10363">
    <property type="entry name" value="RTP1_C1"/>
    <property type="match status" value="1"/>
</dbReference>
<dbReference type="SUPFAM" id="SSF48371">
    <property type="entry name" value="ARM repeat"/>
    <property type="match status" value="1"/>
</dbReference>
<evidence type="ECO:0000313" key="6">
    <source>
        <dbReference type="EMBL" id="OAJ44458.1"/>
    </source>
</evidence>
<dbReference type="STRING" id="403673.A0A177WWL3"/>
<name>A0A177WWL3_BATDL</name>
<dbReference type="PANTHER" id="PTHR20959:SF1">
    <property type="entry name" value="TRANSPORT AND GOLGI ORGANIZATION PROTEIN 6 HOMOLOG"/>
    <property type="match status" value="1"/>
</dbReference>
<dbReference type="PANTHER" id="PTHR20959">
    <property type="entry name" value="TRANSPORT AND GOLGI ORGANIZATION PROTEIN 6 FAMILY MEMBER"/>
    <property type="match status" value="1"/>
</dbReference>
<feature type="domain" description="TANGO6 HEAT repeat" evidence="5">
    <location>
        <begin position="334"/>
        <end position="552"/>
    </location>
</feature>
<evidence type="ECO:0000259" key="3">
    <source>
        <dbReference type="Pfam" id="PF10304"/>
    </source>
</evidence>
<comment type="similarity">
    <text evidence="1">Belongs to the Tango6 family.</text>
</comment>
<evidence type="ECO:0008006" key="8">
    <source>
        <dbReference type="Google" id="ProtNLM"/>
    </source>
</evidence>
<evidence type="ECO:0000256" key="1">
    <source>
        <dbReference type="ARBA" id="ARBA00005724"/>
    </source>
</evidence>
<dbReference type="InterPro" id="IPR057407">
    <property type="entry name" value="HEAT_TANGO6"/>
</dbReference>
<feature type="domain" description="RNA polymerase II assembly factor Rtp1 C-terminal" evidence="4">
    <location>
        <begin position="751"/>
        <end position="860"/>
    </location>
</feature>
<organism evidence="6 7">
    <name type="scientific">Batrachochytrium dendrobatidis (strain JEL423)</name>
    <dbReference type="NCBI Taxonomy" id="403673"/>
    <lineage>
        <taxon>Eukaryota</taxon>
        <taxon>Fungi</taxon>
        <taxon>Fungi incertae sedis</taxon>
        <taxon>Chytridiomycota</taxon>
        <taxon>Chytridiomycota incertae sedis</taxon>
        <taxon>Chytridiomycetes</taxon>
        <taxon>Rhizophydiales</taxon>
        <taxon>Rhizophydiales incertae sedis</taxon>
        <taxon>Batrachochytrium</taxon>
    </lineage>
</organism>
<dbReference type="AlphaFoldDB" id="A0A177WWL3"/>
<dbReference type="InterPro" id="IPR016024">
    <property type="entry name" value="ARM-type_fold"/>
</dbReference>
<evidence type="ECO:0000256" key="2">
    <source>
        <dbReference type="PROSITE-ProRule" id="PRU00103"/>
    </source>
</evidence>
<dbReference type="Gene3D" id="1.25.10.10">
    <property type="entry name" value="Leucine-rich Repeat Variant"/>
    <property type="match status" value="1"/>
</dbReference>
<dbReference type="GO" id="GO:0009306">
    <property type="term" value="P:protein secretion"/>
    <property type="evidence" value="ECO:0007669"/>
    <property type="project" value="TreeGrafter"/>
</dbReference>
<reference evidence="6 7" key="1">
    <citation type="submission" date="2006-10" db="EMBL/GenBank/DDBJ databases">
        <title>The Genome Sequence of Batrachochytrium dendrobatidis JEL423.</title>
        <authorList>
            <consortium name="The Broad Institute Genome Sequencing Platform"/>
            <person name="Birren B."/>
            <person name="Lander E."/>
            <person name="Galagan J."/>
            <person name="Cuomo C."/>
            <person name="Devon K."/>
            <person name="Jaffe D."/>
            <person name="Butler J."/>
            <person name="Alvarez P."/>
            <person name="Gnerre S."/>
            <person name="Grabherr M."/>
            <person name="Kleber M."/>
            <person name="Mauceli E."/>
            <person name="Brockman W."/>
            <person name="Young S."/>
            <person name="LaButti K."/>
            <person name="Sykes S."/>
            <person name="DeCaprio D."/>
            <person name="Crawford M."/>
            <person name="Koehrsen M."/>
            <person name="Engels R."/>
            <person name="Montgomery P."/>
            <person name="Pearson M."/>
            <person name="Howarth C."/>
            <person name="Larson L."/>
            <person name="White J."/>
            <person name="O'Leary S."/>
            <person name="Kodira C."/>
            <person name="Zeng Q."/>
            <person name="Yandava C."/>
            <person name="Alvarado L."/>
            <person name="Longcore J."/>
            <person name="James T."/>
        </authorList>
    </citation>
    <scope>NUCLEOTIDE SEQUENCE [LARGE SCALE GENOMIC DNA]</scope>
    <source>
        <strain evidence="6 7">JEL423</strain>
    </source>
</reference>
<evidence type="ECO:0000259" key="5">
    <source>
        <dbReference type="Pfam" id="PF23565"/>
    </source>
</evidence>
<dbReference type="Pfam" id="PF10304">
    <property type="entry name" value="RTP1_C2"/>
    <property type="match status" value="1"/>
</dbReference>
<dbReference type="VEuPathDB" id="FungiDB:BDEG_27683"/>
<dbReference type="InterPro" id="IPR019451">
    <property type="entry name" value="Rtp1_C1"/>
</dbReference>
<evidence type="ECO:0000259" key="4">
    <source>
        <dbReference type="Pfam" id="PF10363"/>
    </source>
</evidence>
<gene>
    <name evidence="6" type="ORF">BDEG_27683</name>
</gene>
<dbReference type="InterPro" id="IPR011989">
    <property type="entry name" value="ARM-like"/>
</dbReference>
<reference evidence="6 7" key="2">
    <citation type="submission" date="2016-05" db="EMBL/GenBank/DDBJ databases">
        <title>Lineage-specific infection strategies underlie the spectrum of fungal disease in amphibians.</title>
        <authorList>
            <person name="Cuomo C.A."/>
            <person name="Farrer R.A."/>
            <person name="James T."/>
            <person name="Longcore J."/>
            <person name="Birren B."/>
        </authorList>
    </citation>
    <scope>NUCLEOTIDE SEQUENCE [LARGE SCALE GENOMIC DNA]</scope>
    <source>
        <strain evidence="6 7">JEL423</strain>
    </source>
</reference>